<dbReference type="InterPro" id="IPR000847">
    <property type="entry name" value="LysR_HTH_N"/>
</dbReference>
<reference evidence="6 7" key="1">
    <citation type="submission" date="2019-02" db="EMBL/GenBank/DDBJ databases">
        <title>Genomic Encyclopedia of Type Strains, Phase IV (KMG-IV): sequencing the most valuable type-strain genomes for metagenomic binning, comparative biology and taxonomic classification.</title>
        <authorList>
            <person name="Goeker M."/>
        </authorList>
    </citation>
    <scope>NUCLEOTIDE SEQUENCE [LARGE SCALE GENOMIC DNA]</scope>
    <source>
        <strain evidence="6 7">DSM 19570</strain>
    </source>
</reference>
<dbReference type="PANTHER" id="PTHR30118:SF15">
    <property type="entry name" value="TRANSCRIPTIONAL REGULATORY PROTEIN"/>
    <property type="match status" value="1"/>
</dbReference>
<dbReference type="Gene3D" id="3.40.190.10">
    <property type="entry name" value="Periplasmic binding protein-like II"/>
    <property type="match status" value="2"/>
</dbReference>
<dbReference type="GO" id="GO:0003700">
    <property type="term" value="F:DNA-binding transcription factor activity"/>
    <property type="evidence" value="ECO:0007669"/>
    <property type="project" value="InterPro"/>
</dbReference>
<accession>A0A4Q7VZY9</accession>
<dbReference type="OrthoDB" id="8924032at2"/>
<dbReference type="InterPro" id="IPR005119">
    <property type="entry name" value="LysR_subst-bd"/>
</dbReference>
<comment type="caution">
    <text evidence="6">The sequence shown here is derived from an EMBL/GenBank/DDBJ whole genome shotgun (WGS) entry which is preliminary data.</text>
</comment>
<evidence type="ECO:0000256" key="1">
    <source>
        <dbReference type="ARBA" id="ARBA00009437"/>
    </source>
</evidence>
<dbReference type="PRINTS" id="PR00039">
    <property type="entry name" value="HTHLYSR"/>
</dbReference>
<keyword evidence="2" id="KW-0805">Transcription regulation</keyword>
<dbReference type="InterPro" id="IPR050389">
    <property type="entry name" value="LysR-type_TF"/>
</dbReference>
<gene>
    <name evidence="6" type="ORF">EV670_0471</name>
</gene>
<dbReference type="RefSeq" id="WP_130430205.1">
    <property type="nucleotide sequence ID" value="NZ_SHKP01000004.1"/>
</dbReference>
<evidence type="ECO:0000259" key="5">
    <source>
        <dbReference type="PROSITE" id="PS50931"/>
    </source>
</evidence>
<keyword evidence="4" id="KW-0804">Transcription</keyword>
<dbReference type="Pfam" id="PF00126">
    <property type="entry name" value="HTH_1"/>
    <property type="match status" value="1"/>
</dbReference>
<proteinExistence type="inferred from homology"/>
<evidence type="ECO:0000256" key="2">
    <source>
        <dbReference type="ARBA" id="ARBA00023015"/>
    </source>
</evidence>
<keyword evidence="7" id="KW-1185">Reference proteome</keyword>
<evidence type="ECO:0000313" key="7">
    <source>
        <dbReference type="Proteomes" id="UP000293671"/>
    </source>
</evidence>
<comment type="similarity">
    <text evidence="1">Belongs to the LysR transcriptional regulatory family.</text>
</comment>
<evidence type="ECO:0000256" key="4">
    <source>
        <dbReference type="ARBA" id="ARBA00023163"/>
    </source>
</evidence>
<evidence type="ECO:0000313" key="6">
    <source>
        <dbReference type="EMBL" id="RZU02447.1"/>
    </source>
</evidence>
<evidence type="ECO:0000256" key="3">
    <source>
        <dbReference type="ARBA" id="ARBA00023125"/>
    </source>
</evidence>
<dbReference type="Gene3D" id="1.10.10.10">
    <property type="entry name" value="Winged helix-like DNA-binding domain superfamily/Winged helix DNA-binding domain"/>
    <property type="match status" value="1"/>
</dbReference>
<keyword evidence="3 6" id="KW-0238">DNA-binding</keyword>
<dbReference type="SUPFAM" id="SSF53850">
    <property type="entry name" value="Periplasmic binding protein-like II"/>
    <property type="match status" value="1"/>
</dbReference>
<feature type="domain" description="HTH lysR-type" evidence="5">
    <location>
        <begin position="10"/>
        <end position="67"/>
    </location>
</feature>
<dbReference type="EMBL" id="SHKP01000004">
    <property type="protein sequence ID" value="RZU02447.1"/>
    <property type="molecule type" value="Genomic_DNA"/>
</dbReference>
<dbReference type="Proteomes" id="UP000293671">
    <property type="component" value="Unassembled WGS sequence"/>
</dbReference>
<dbReference type="InterPro" id="IPR036388">
    <property type="entry name" value="WH-like_DNA-bd_sf"/>
</dbReference>
<dbReference type="Pfam" id="PF03466">
    <property type="entry name" value="LysR_substrate"/>
    <property type="match status" value="1"/>
</dbReference>
<organism evidence="6 7">
    <name type="scientific">Rivibacter subsaxonicus</name>
    <dbReference type="NCBI Taxonomy" id="457575"/>
    <lineage>
        <taxon>Bacteria</taxon>
        <taxon>Pseudomonadati</taxon>
        <taxon>Pseudomonadota</taxon>
        <taxon>Betaproteobacteria</taxon>
        <taxon>Burkholderiales</taxon>
        <taxon>Rivibacter</taxon>
    </lineage>
</organism>
<dbReference type="AlphaFoldDB" id="A0A4Q7VZY9"/>
<name>A0A4Q7VZY9_9BURK</name>
<dbReference type="SUPFAM" id="SSF46785">
    <property type="entry name" value="Winged helix' DNA-binding domain"/>
    <property type="match status" value="1"/>
</dbReference>
<dbReference type="GO" id="GO:0003677">
    <property type="term" value="F:DNA binding"/>
    <property type="evidence" value="ECO:0007669"/>
    <property type="project" value="UniProtKB-KW"/>
</dbReference>
<dbReference type="PANTHER" id="PTHR30118">
    <property type="entry name" value="HTH-TYPE TRANSCRIPTIONAL REGULATOR LEUO-RELATED"/>
    <property type="match status" value="1"/>
</dbReference>
<protein>
    <submittedName>
        <fullName evidence="6">DNA-binding transcriptional LysR family regulator</fullName>
    </submittedName>
</protein>
<dbReference type="InterPro" id="IPR036390">
    <property type="entry name" value="WH_DNA-bd_sf"/>
</dbReference>
<dbReference type="PROSITE" id="PS50931">
    <property type="entry name" value="HTH_LYSR"/>
    <property type="match status" value="1"/>
</dbReference>
<sequence length="317" mass="35146">MAQRADFDKIEIYLIRVLHTVITERNVSRAALKLGSSQPALSAQLRRLRELTGDPLLVRSGNGLAPTPVALELLAPAAELLQQAQTLFGSGTRSRGFEPAASRQVFRIAASDYLDPLFLPELVARVRALAPNVTIEILPLSREFDYRQGLARGEVDLVIGNWLQPPAELHLGRLLADEVVCLVAADHPAVKNPRGWTAERYLQSDHVAPTGLHAGALGVIDEHLALQGLQRRIAVRSPHFGLVPLMVARTQLVLTTGRLFCSRYVDQFAVRIVRCPVAFPALVYYQLWHELKHQSAAVRWLREQVRELARSLPNGSN</sequence>